<feature type="region of interest" description="Disordered" evidence="1">
    <location>
        <begin position="135"/>
        <end position="157"/>
    </location>
</feature>
<dbReference type="InterPro" id="IPR023393">
    <property type="entry name" value="START-like_dom_sf"/>
</dbReference>
<feature type="compositionally biased region" description="Basic and acidic residues" evidence="1">
    <location>
        <begin position="144"/>
        <end position="157"/>
    </location>
</feature>
<reference evidence="3 4" key="1">
    <citation type="submission" date="2019-02" db="EMBL/GenBank/DDBJ databases">
        <title>Genomic Encyclopedia of Type Strains, Phase IV (KMG-IV): sequencing the most valuable type-strain genomes for metagenomic binning, comparative biology and taxonomic classification.</title>
        <authorList>
            <person name="Goeker M."/>
        </authorList>
    </citation>
    <scope>NUCLEOTIDE SEQUENCE [LARGE SCALE GENOMIC DNA]</scope>
    <source>
        <strain evidence="3 4">DSM 43045</strain>
    </source>
</reference>
<dbReference type="InterPro" id="IPR005031">
    <property type="entry name" value="COQ10_START"/>
</dbReference>
<dbReference type="AlphaFoldDB" id="A0A4Q7MK48"/>
<dbReference type="OrthoDB" id="3695445at2"/>
<keyword evidence="4" id="KW-1185">Reference proteome</keyword>
<feature type="domain" description="Coenzyme Q-binding protein COQ10 START" evidence="2">
    <location>
        <begin position="10"/>
        <end position="116"/>
    </location>
</feature>
<dbReference type="PANTHER" id="PTHR33824:SF7">
    <property type="entry name" value="POLYKETIDE CYCLASE_DEHYDRASE AND LIPID TRANSPORT SUPERFAMILY PROTEIN"/>
    <property type="match status" value="1"/>
</dbReference>
<comment type="caution">
    <text evidence="3">The sequence shown here is derived from an EMBL/GenBank/DDBJ whole genome shotgun (WGS) entry which is preliminary data.</text>
</comment>
<dbReference type="Gene3D" id="3.30.530.20">
    <property type="match status" value="1"/>
</dbReference>
<dbReference type="Pfam" id="PF03364">
    <property type="entry name" value="Polyketide_cyc"/>
    <property type="match status" value="1"/>
</dbReference>
<gene>
    <name evidence="3" type="ORF">EV187_0674</name>
</gene>
<evidence type="ECO:0000259" key="2">
    <source>
        <dbReference type="Pfam" id="PF03364"/>
    </source>
</evidence>
<proteinExistence type="predicted"/>
<dbReference type="CDD" id="cd07817">
    <property type="entry name" value="SRPBCC_8"/>
    <property type="match status" value="1"/>
</dbReference>
<evidence type="ECO:0000313" key="3">
    <source>
        <dbReference type="EMBL" id="RZS68247.1"/>
    </source>
</evidence>
<dbReference type="InterPro" id="IPR047137">
    <property type="entry name" value="ORF3"/>
</dbReference>
<evidence type="ECO:0000256" key="1">
    <source>
        <dbReference type="SAM" id="MobiDB-lite"/>
    </source>
</evidence>
<name>A0A4Q7MK48_9MICO</name>
<dbReference type="EMBL" id="SGWY01000001">
    <property type="protein sequence ID" value="RZS68247.1"/>
    <property type="molecule type" value="Genomic_DNA"/>
</dbReference>
<dbReference type="RefSeq" id="WP_130351586.1">
    <property type="nucleotide sequence ID" value="NZ_SGWY01000001.1"/>
</dbReference>
<sequence>MSQVTDTIDVDAPISRVYNLWTQFESFPAFMHGVERIDQLSPTELHWKVKVGGVEREFDATITEQKPDERVAWRSTRGEEHAGVVTFHQLSPDQTRIAVQLDWKPEGFVEKAGAVLQVDDLQIKADLRRFKELAEEGGGSAHGWRGEVDRSPDATGG</sequence>
<accession>A0A4Q7MK48</accession>
<dbReference type="SUPFAM" id="SSF55961">
    <property type="entry name" value="Bet v1-like"/>
    <property type="match status" value="1"/>
</dbReference>
<dbReference type="PANTHER" id="PTHR33824">
    <property type="entry name" value="POLYKETIDE CYCLASE/DEHYDRASE AND LIPID TRANSPORT SUPERFAMILY PROTEIN"/>
    <property type="match status" value="1"/>
</dbReference>
<evidence type="ECO:0000313" key="4">
    <source>
        <dbReference type="Proteomes" id="UP000293289"/>
    </source>
</evidence>
<dbReference type="Proteomes" id="UP000293289">
    <property type="component" value="Unassembled WGS sequence"/>
</dbReference>
<organism evidence="3 4">
    <name type="scientific">Agromyces ramosus</name>
    <dbReference type="NCBI Taxonomy" id="33879"/>
    <lineage>
        <taxon>Bacteria</taxon>
        <taxon>Bacillati</taxon>
        <taxon>Actinomycetota</taxon>
        <taxon>Actinomycetes</taxon>
        <taxon>Micrococcales</taxon>
        <taxon>Microbacteriaceae</taxon>
        <taxon>Agromyces</taxon>
    </lineage>
</organism>
<protein>
    <submittedName>
        <fullName evidence="3">Polyketide cyclase/dehydrase/lipid transport protein</fullName>
    </submittedName>
</protein>